<dbReference type="EMBL" id="BMAO01010167">
    <property type="protein sequence ID" value="GFQ65312.1"/>
    <property type="molecule type" value="Genomic_DNA"/>
</dbReference>
<protein>
    <submittedName>
        <fullName evidence="3">Transposon Tf2-6 polyprotein</fullName>
    </submittedName>
</protein>
<feature type="domain" description="CCHC-type" evidence="2">
    <location>
        <begin position="44"/>
        <end position="57"/>
    </location>
</feature>
<dbReference type="InterPro" id="IPR036875">
    <property type="entry name" value="Znf_CCHC_sf"/>
</dbReference>
<name>A0A8X6H1K2_TRICU</name>
<dbReference type="CDD" id="cd00303">
    <property type="entry name" value="retropepsin_like"/>
    <property type="match status" value="1"/>
</dbReference>
<dbReference type="GO" id="GO:0004190">
    <property type="term" value="F:aspartic-type endopeptidase activity"/>
    <property type="evidence" value="ECO:0007669"/>
    <property type="project" value="InterPro"/>
</dbReference>
<dbReference type="PROSITE" id="PS00141">
    <property type="entry name" value="ASP_PROTEASE"/>
    <property type="match status" value="1"/>
</dbReference>
<dbReference type="OrthoDB" id="7692888at2759"/>
<dbReference type="Gene3D" id="2.40.70.10">
    <property type="entry name" value="Acid Proteases"/>
    <property type="match status" value="1"/>
</dbReference>
<dbReference type="Gene3D" id="3.30.70.870">
    <property type="entry name" value="Elongation Factor G (Translational Gtpase), domain 3"/>
    <property type="match status" value="1"/>
</dbReference>
<proteinExistence type="predicted"/>
<dbReference type="Proteomes" id="UP000887116">
    <property type="component" value="Unassembled WGS sequence"/>
</dbReference>
<dbReference type="SUPFAM" id="SSF50630">
    <property type="entry name" value="Acid proteases"/>
    <property type="match status" value="1"/>
</dbReference>
<accession>A0A8X6H1K2</accession>
<dbReference type="SUPFAM" id="SSF57756">
    <property type="entry name" value="Retrovirus zinc finger-like domains"/>
    <property type="match status" value="1"/>
</dbReference>
<keyword evidence="1" id="KW-0479">Metal-binding</keyword>
<dbReference type="InterPro" id="IPR001878">
    <property type="entry name" value="Znf_CCHC"/>
</dbReference>
<evidence type="ECO:0000313" key="3">
    <source>
        <dbReference type="EMBL" id="GFQ65312.1"/>
    </source>
</evidence>
<dbReference type="InterPro" id="IPR001969">
    <property type="entry name" value="Aspartic_peptidase_AS"/>
</dbReference>
<dbReference type="GO" id="GO:0006508">
    <property type="term" value="P:proteolysis"/>
    <property type="evidence" value="ECO:0007669"/>
    <property type="project" value="InterPro"/>
</dbReference>
<keyword evidence="4" id="KW-1185">Reference proteome</keyword>
<dbReference type="PROSITE" id="PS50158">
    <property type="entry name" value="ZF_CCHC"/>
    <property type="match status" value="2"/>
</dbReference>
<dbReference type="GO" id="GO:0003676">
    <property type="term" value="F:nucleic acid binding"/>
    <property type="evidence" value="ECO:0007669"/>
    <property type="project" value="InterPro"/>
</dbReference>
<feature type="domain" description="CCHC-type" evidence="2">
    <location>
        <begin position="65"/>
        <end position="81"/>
    </location>
</feature>
<dbReference type="SMART" id="SM00343">
    <property type="entry name" value="ZnF_C2HC"/>
    <property type="match status" value="2"/>
</dbReference>
<dbReference type="Pfam" id="PF00098">
    <property type="entry name" value="zf-CCHC"/>
    <property type="match status" value="1"/>
</dbReference>
<evidence type="ECO:0000256" key="1">
    <source>
        <dbReference type="PROSITE-ProRule" id="PRU00047"/>
    </source>
</evidence>
<dbReference type="InterPro" id="IPR035647">
    <property type="entry name" value="EFG_III/V"/>
</dbReference>
<evidence type="ECO:0000259" key="2">
    <source>
        <dbReference type="PROSITE" id="PS50158"/>
    </source>
</evidence>
<gene>
    <name evidence="3" type="primary">Tf2-6_402</name>
    <name evidence="3" type="ORF">TNCT_266991</name>
</gene>
<dbReference type="GO" id="GO:0008270">
    <property type="term" value="F:zinc ion binding"/>
    <property type="evidence" value="ECO:0007669"/>
    <property type="project" value="UniProtKB-KW"/>
</dbReference>
<sequence length="334" mass="37800">MKTKYDEKFNFRKDVASKNKIEYDNNYEKTRYNTGYENYNNKICFNCGLKNHISKNCIHKDKGLKCFRCEAFGHIASECPNNSDTKPDVSHLIVDRENALNKNVLIGGLVLNALIDSGSQATLIRKSVFDRLNPVQLFPLNSTLTGFGKSQVRPFGYFRDDIQIDEFKCNVEICVVDDDIMSYDVIIGLYVLMQGETIINENGVTIKNKPNCIEEISNLSVLPVNLSTDDFENNIAPDIPQIYQSKVKTVTPNFVPGKKVGLHEDDIRTVTVSPVVRAPVELQHPSDLPKLEDGLKHLAKPDPLIRYFIEELKNTDPLLVVPESMPKEIKISHP</sequence>
<organism evidence="3 4">
    <name type="scientific">Trichonephila clavata</name>
    <name type="common">Joro spider</name>
    <name type="synonym">Nephila clavata</name>
    <dbReference type="NCBI Taxonomy" id="2740835"/>
    <lineage>
        <taxon>Eukaryota</taxon>
        <taxon>Metazoa</taxon>
        <taxon>Ecdysozoa</taxon>
        <taxon>Arthropoda</taxon>
        <taxon>Chelicerata</taxon>
        <taxon>Arachnida</taxon>
        <taxon>Araneae</taxon>
        <taxon>Araneomorphae</taxon>
        <taxon>Entelegynae</taxon>
        <taxon>Araneoidea</taxon>
        <taxon>Nephilidae</taxon>
        <taxon>Trichonephila</taxon>
    </lineage>
</organism>
<evidence type="ECO:0000313" key="4">
    <source>
        <dbReference type="Proteomes" id="UP000887116"/>
    </source>
</evidence>
<keyword evidence="1" id="KW-0862">Zinc</keyword>
<dbReference type="Gene3D" id="4.10.60.10">
    <property type="entry name" value="Zinc finger, CCHC-type"/>
    <property type="match status" value="1"/>
</dbReference>
<comment type="caution">
    <text evidence="3">The sequence shown here is derived from an EMBL/GenBank/DDBJ whole genome shotgun (WGS) entry which is preliminary data.</text>
</comment>
<dbReference type="SUPFAM" id="SSF54980">
    <property type="entry name" value="EF-G C-terminal domain-like"/>
    <property type="match status" value="1"/>
</dbReference>
<dbReference type="InterPro" id="IPR021109">
    <property type="entry name" value="Peptidase_aspartic_dom_sf"/>
</dbReference>
<dbReference type="AlphaFoldDB" id="A0A8X6H1K2"/>
<reference evidence="3" key="1">
    <citation type="submission" date="2020-07" db="EMBL/GenBank/DDBJ databases">
        <title>Multicomponent nature underlies the extraordinary mechanical properties of spider dragline silk.</title>
        <authorList>
            <person name="Kono N."/>
            <person name="Nakamura H."/>
            <person name="Mori M."/>
            <person name="Yoshida Y."/>
            <person name="Ohtoshi R."/>
            <person name="Malay A.D."/>
            <person name="Moran D.A.P."/>
            <person name="Tomita M."/>
            <person name="Numata K."/>
            <person name="Arakawa K."/>
        </authorList>
    </citation>
    <scope>NUCLEOTIDE SEQUENCE</scope>
</reference>
<keyword evidence="1" id="KW-0863">Zinc-finger</keyword>